<dbReference type="NCBIfam" id="TIGR00474">
    <property type="entry name" value="selA"/>
    <property type="match status" value="1"/>
</dbReference>
<dbReference type="EC" id="2.9.1.1" evidence="8"/>
<evidence type="ECO:0000256" key="6">
    <source>
        <dbReference type="ARBA" id="ARBA00023266"/>
    </source>
</evidence>
<dbReference type="PANTHER" id="PTHR32328">
    <property type="entry name" value="L-SERYL-TRNA(SEC) SELENIUM TRANSFERASE"/>
    <property type="match status" value="1"/>
</dbReference>
<evidence type="ECO:0000256" key="3">
    <source>
        <dbReference type="ARBA" id="ARBA00022679"/>
    </source>
</evidence>
<evidence type="ECO:0000313" key="12">
    <source>
        <dbReference type="Proteomes" id="UP000732377"/>
    </source>
</evidence>
<keyword evidence="3 8" id="KW-0808">Transferase</keyword>
<dbReference type="AlphaFoldDB" id="A0A953I8B5"/>
<evidence type="ECO:0000256" key="5">
    <source>
        <dbReference type="ARBA" id="ARBA00022917"/>
    </source>
</evidence>
<dbReference type="InterPro" id="IPR004534">
    <property type="entry name" value="SelA_trans"/>
</dbReference>
<sequence length="466" mass="49742">MKPWQQSALRAIPPVNEILETPTGQRLLAERARALVVDAVGEALDALRRKIAAAASEEELAVLDRSPEGLAADAAARLSRRLRPRLRRVINATGVVIHTNMGRAPLAEEAVAAIVDIAGRYNNLELDLSTGERGSRYAHVEALLAELTGAEAAMVVNNNAAAVLLMLSALAAGKEVVVSRGELVEIGGSFRVPDVMKQGGALLVEVGTTNKTHPRDYEEAIGPETGALLKVHRSNFRLEGFTAEVSVAELARIAHRHGLPCLVDWGSGVMLDLSRYGLPHEATMPELIAAGADLVTFSGDKLLGAPQGGFIVGRRDLVERCRRHPLTRAVRVDKLTLAGIEATLKLYLEPERAAERIPAVRMLTASREQIAPRAEALAGKLRAAGIACEVIDGVSRAGGGALPGVDLPTRLVAVAHPAPQEVEARLRAFDPPVMVRIQAGLLLLDPRTLWDDELDVVVSALRSAIV</sequence>
<evidence type="ECO:0000259" key="10">
    <source>
        <dbReference type="Pfam" id="PF12390"/>
    </source>
</evidence>
<comment type="cofactor">
    <cofactor evidence="1 8 9">
        <name>pyridoxal 5'-phosphate</name>
        <dbReference type="ChEBI" id="CHEBI:597326"/>
    </cofactor>
</comment>
<dbReference type="GO" id="GO:0001514">
    <property type="term" value="P:selenocysteine incorporation"/>
    <property type="evidence" value="ECO:0007669"/>
    <property type="project" value="UniProtKB-UniRule"/>
</dbReference>
<dbReference type="Pfam" id="PF12390">
    <property type="entry name" value="Se-cys_synth_N"/>
    <property type="match status" value="1"/>
</dbReference>
<comment type="catalytic activity">
    <reaction evidence="8">
        <text>L-seryl-tRNA(Sec) + selenophosphate + H(+) = L-selenocysteinyl-tRNA(Sec) + phosphate</text>
        <dbReference type="Rhea" id="RHEA:22728"/>
        <dbReference type="Rhea" id="RHEA-COMP:9742"/>
        <dbReference type="Rhea" id="RHEA-COMP:9743"/>
        <dbReference type="ChEBI" id="CHEBI:15378"/>
        <dbReference type="ChEBI" id="CHEBI:16144"/>
        <dbReference type="ChEBI" id="CHEBI:43474"/>
        <dbReference type="ChEBI" id="CHEBI:78533"/>
        <dbReference type="ChEBI" id="CHEBI:78573"/>
        <dbReference type="EC" id="2.9.1.1"/>
    </reaction>
</comment>
<feature type="modified residue" description="N6-(pyridoxal phosphate)lysine" evidence="8 9">
    <location>
        <position position="301"/>
    </location>
</feature>
<organism evidence="11 12">
    <name type="scientific">Symbiobacterium thermophilum</name>
    <dbReference type="NCBI Taxonomy" id="2734"/>
    <lineage>
        <taxon>Bacteria</taxon>
        <taxon>Bacillati</taxon>
        <taxon>Bacillota</taxon>
        <taxon>Clostridia</taxon>
        <taxon>Eubacteriales</taxon>
        <taxon>Symbiobacteriaceae</taxon>
        <taxon>Symbiobacterium</taxon>
    </lineage>
</organism>
<dbReference type="PANTHER" id="PTHR32328:SF0">
    <property type="entry name" value="L-SERYL-TRNA(SEC) SELENIUM TRANSFERASE"/>
    <property type="match status" value="1"/>
</dbReference>
<dbReference type="InterPro" id="IPR025862">
    <property type="entry name" value="SelA_trans_N_dom"/>
</dbReference>
<comment type="similarity">
    <text evidence="7 8">Belongs to the SelA family.</text>
</comment>
<reference evidence="11" key="1">
    <citation type="submission" date="2017-11" db="EMBL/GenBank/DDBJ databases">
        <title>Three new genomes from thermophilic consortium.</title>
        <authorList>
            <person name="Quaggio R."/>
            <person name="Amgarten D."/>
            <person name="Setubal J.C."/>
        </authorList>
    </citation>
    <scope>NUCLEOTIDE SEQUENCE</scope>
    <source>
        <strain evidence="11">ZCTH01-B2</strain>
    </source>
</reference>
<keyword evidence="6 8" id="KW-0711">Selenium</keyword>
<dbReference type="GO" id="GO:0001717">
    <property type="term" value="P:conversion of seryl-tRNAsec to selenocys-tRNAsec"/>
    <property type="evidence" value="ECO:0007669"/>
    <property type="project" value="UniProtKB-UniRule"/>
</dbReference>
<name>A0A953I8B5_SYMTR</name>
<dbReference type="SUPFAM" id="SSF53383">
    <property type="entry name" value="PLP-dependent transferases"/>
    <property type="match status" value="1"/>
</dbReference>
<keyword evidence="4 8" id="KW-0663">Pyridoxal phosphate</keyword>
<comment type="pathway">
    <text evidence="8">Aminoacyl-tRNA biosynthesis; selenocysteinyl-tRNA(Sec) biosynthesis; selenocysteinyl-tRNA(Sec) from L-seryl-tRNA(Sec) (bacterial route): step 1/1.</text>
</comment>
<evidence type="ECO:0000313" key="11">
    <source>
        <dbReference type="EMBL" id="MBY6275849.1"/>
    </source>
</evidence>
<evidence type="ECO:0000256" key="9">
    <source>
        <dbReference type="PIRSR" id="PIRSR618319-50"/>
    </source>
</evidence>
<dbReference type="InterPro" id="IPR015424">
    <property type="entry name" value="PyrdxlP-dep_Trfase"/>
</dbReference>
<comment type="function">
    <text evidence="8">Converts seryl-tRNA(Sec) to selenocysteinyl-tRNA(Sec) required for selenoprotein biosynthesis.</text>
</comment>
<dbReference type="GO" id="GO:0004125">
    <property type="term" value="F:L-seryl-tRNA(Sec) selenium transferase activity"/>
    <property type="evidence" value="ECO:0007669"/>
    <property type="project" value="UniProtKB-UniRule"/>
</dbReference>
<comment type="caution">
    <text evidence="11">The sequence shown here is derived from an EMBL/GenBank/DDBJ whole genome shotgun (WGS) entry which is preliminary data.</text>
</comment>
<dbReference type="InterPro" id="IPR018319">
    <property type="entry name" value="SelA-like"/>
</dbReference>
<comment type="subcellular location">
    <subcellularLocation>
        <location evidence="8">Cytoplasm</location>
    </subcellularLocation>
</comment>
<dbReference type="Pfam" id="PF03841">
    <property type="entry name" value="SelA"/>
    <property type="match status" value="1"/>
</dbReference>
<dbReference type="EMBL" id="PIUK01000044">
    <property type="protein sequence ID" value="MBY6275849.1"/>
    <property type="molecule type" value="Genomic_DNA"/>
</dbReference>
<dbReference type="Proteomes" id="UP000732377">
    <property type="component" value="Unassembled WGS sequence"/>
</dbReference>
<proteinExistence type="inferred from homology"/>
<evidence type="ECO:0000256" key="2">
    <source>
        <dbReference type="ARBA" id="ARBA00022490"/>
    </source>
</evidence>
<dbReference type="InterPro" id="IPR015421">
    <property type="entry name" value="PyrdxlP-dep_Trfase_major"/>
</dbReference>
<accession>A0A953I8B5</accession>
<dbReference type="RefSeq" id="WP_273378734.1">
    <property type="nucleotide sequence ID" value="NZ_PIUK01000044.1"/>
</dbReference>
<dbReference type="HAMAP" id="MF_00423">
    <property type="entry name" value="SelA"/>
    <property type="match status" value="1"/>
</dbReference>
<evidence type="ECO:0000256" key="1">
    <source>
        <dbReference type="ARBA" id="ARBA00001933"/>
    </source>
</evidence>
<feature type="domain" description="L-seryl-tRNA selenium transferase N-terminal" evidence="10">
    <location>
        <begin position="9"/>
        <end position="48"/>
    </location>
</feature>
<protein>
    <recommendedName>
        <fullName evidence="8">L-seryl-tRNA(Sec) selenium transferase</fullName>
        <ecNumber evidence="8">2.9.1.1</ecNumber>
    </recommendedName>
    <alternativeName>
        <fullName evidence="8">Selenocysteine synthase</fullName>
        <shortName evidence="8">Sec synthase</shortName>
    </alternativeName>
    <alternativeName>
        <fullName evidence="8">Selenocysteinyl-tRNA(Sec) synthase</fullName>
    </alternativeName>
</protein>
<evidence type="ECO:0000256" key="7">
    <source>
        <dbReference type="ARBA" id="ARBA00044507"/>
    </source>
</evidence>
<dbReference type="GO" id="GO:0005737">
    <property type="term" value="C:cytoplasm"/>
    <property type="evidence" value="ECO:0007669"/>
    <property type="project" value="UniProtKB-SubCell"/>
</dbReference>
<dbReference type="Gene3D" id="3.40.640.10">
    <property type="entry name" value="Type I PLP-dependent aspartate aminotransferase-like (Major domain)"/>
    <property type="match status" value="1"/>
</dbReference>
<evidence type="ECO:0000256" key="4">
    <source>
        <dbReference type="ARBA" id="ARBA00022898"/>
    </source>
</evidence>
<gene>
    <name evidence="8" type="primary">selA</name>
    <name evidence="11" type="ORF">CWE10_06435</name>
</gene>
<dbReference type="Gene3D" id="3.90.1150.180">
    <property type="match status" value="1"/>
</dbReference>
<keyword evidence="5 8" id="KW-0648">Protein biosynthesis</keyword>
<keyword evidence="2 8" id="KW-0963">Cytoplasm</keyword>
<evidence type="ECO:0000256" key="8">
    <source>
        <dbReference type="HAMAP-Rule" id="MF_00423"/>
    </source>
</evidence>